<dbReference type="Proteomes" id="UP000279259">
    <property type="component" value="Unassembled WGS sequence"/>
</dbReference>
<evidence type="ECO:0000313" key="4">
    <source>
        <dbReference type="Proteomes" id="UP000279259"/>
    </source>
</evidence>
<dbReference type="InterPro" id="IPR032466">
    <property type="entry name" value="Metal_Hydrolase"/>
</dbReference>
<evidence type="ECO:0000259" key="2">
    <source>
        <dbReference type="Pfam" id="PF07969"/>
    </source>
</evidence>
<dbReference type="AlphaFoldDB" id="A0A427YG04"/>
<protein>
    <recommendedName>
        <fullName evidence="2">Amidohydrolase 3 domain-containing protein</fullName>
    </recommendedName>
</protein>
<dbReference type="InterPro" id="IPR033932">
    <property type="entry name" value="YtcJ-like"/>
</dbReference>
<feature type="region of interest" description="Disordered" evidence="1">
    <location>
        <begin position="1"/>
        <end position="44"/>
    </location>
</feature>
<dbReference type="Pfam" id="PF07969">
    <property type="entry name" value="Amidohydro_3"/>
    <property type="match status" value="1"/>
</dbReference>
<evidence type="ECO:0000313" key="3">
    <source>
        <dbReference type="EMBL" id="RSH90101.1"/>
    </source>
</evidence>
<proteinExistence type="predicted"/>
<dbReference type="EMBL" id="RSCD01000011">
    <property type="protein sequence ID" value="RSH90101.1"/>
    <property type="molecule type" value="Genomic_DNA"/>
</dbReference>
<organism evidence="3 4">
    <name type="scientific">Saitozyma podzolica</name>
    <dbReference type="NCBI Taxonomy" id="1890683"/>
    <lineage>
        <taxon>Eukaryota</taxon>
        <taxon>Fungi</taxon>
        <taxon>Dikarya</taxon>
        <taxon>Basidiomycota</taxon>
        <taxon>Agaricomycotina</taxon>
        <taxon>Tremellomycetes</taxon>
        <taxon>Tremellales</taxon>
        <taxon>Trimorphomycetaceae</taxon>
        <taxon>Saitozyma</taxon>
    </lineage>
</organism>
<dbReference type="Gene3D" id="3.10.310.70">
    <property type="match status" value="1"/>
</dbReference>
<dbReference type="STRING" id="1890683.A0A427YG04"/>
<feature type="domain" description="Amidohydrolase 3" evidence="2">
    <location>
        <begin position="141"/>
        <end position="615"/>
    </location>
</feature>
<dbReference type="GO" id="GO:0016810">
    <property type="term" value="F:hydrolase activity, acting on carbon-nitrogen (but not peptide) bonds"/>
    <property type="evidence" value="ECO:0007669"/>
    <property type="project" value="InterPro"/>
</dbReference>
<sequence>MPALRNRKMDSPSSASAEKQPLVDRRAPHSPRYQRTPPPPRRSTRTLNITISLLILAFFVVYSQNHSSKTPRVFEPQGRRLPEYYGVCSREGKVYTVPPEGGLGAVECVVVRGKEVVDTGSLDLRKAGGLQIFYLPPDYSLTPGLIDSHGHPLEYGYYLQLPLQGSRSVSEAVQRVEAFARDHAHTLPKGAWIEGMGWDQNLWSPQDFPTAADLETSAVLHGLPISLARIDVHAEWVSEAVLDMLGDLPDEVPGGHIVRYPNGKPTGVFVDNAINLLNEIRPKMSDKQREIYLARMATDGLAKGLTGVHNARASLEDVAFFKRMAGENKLPMRFYTMIHCGDPPTFCGDKVEQVQDAGDGRLTVRAVKLFGDGALGSRGAALLEDYSDQPGWKGLLLEEEDKWEPLIRQWYEAVNVHTIGDRANKVVIDAMEGVIGDDKHGGRARRLRLEHAQIMRPEDLERAARLGIIASYQPTHATSDMWYAEQRLGPERIKGAYAWRTYLNHGGRIALGSDFPVESIDPLKGFYAAVTRLSESGESPHDKGGWYPSEKLTREEALRGMTADAAYASFSNTTGSLTPGKRFDAVVWDDDLLTAPIEEILEIAAKATIMDGQVVSGRLEV</sequence>
<dbReference type="CDD" id="cd01300">
    <property type="entry name" value="YtcJ_like"/>
    <property type="match status" value="1"/>
</dbReference>
<dbReference type="SUPFAM" id="SSF51338">
    <property type="entry name" value="Composite domain of metallo-dependent hydrolases"/>
    <property type="match status" value="1"/>
</dbReference>
<comment type="caution">
    <text evidence="3">The sequence shown here is derived from an EMBL/GenBank/DDBJ whole genome shotgun (WGS) entry which is preliminary data.</text>
</comment>
<dbReference type="PANTHER" id="PTHR22642">
    <property type="entry name" value="IMIDAZOLONEPROPIONASE"/>
    <property type="match status" value="1"/>
</dbReference>
<keyword evidence="4" id="KW-1185">Reference proteome</keyword>
<evidence type="ECO:0000256" key="1">
    <source>
        <dbReference type="SAM" id="MobiDB-lite"/>
    </source>
</evidence>
<dbReference type="Gene3D" id="2.30.40.10">
    <property type="entry name" value="Urease, subunit C, domain 1"/>
    <property type="match status" value="1"/>
</dbReference>
<dbReference type="SUPFAM" id="SSF51556">
    <property type="entry name" value="Metallo-dependent hydrolases"/>
    <property type="match status" value="1"/>
</dbReference>
<reference evidence="3 4" key="1">
    <citation type="submission" date="2018-11" db="EMBL/GenBank/DDBJ databases">
        <title>Genome sequence of Saitozyma podzolica DSM 27192.</title>
        <authorList>
            <person name="Aliyu H."/>
            <person name="Gorte O."/>
            <person name="Ochsenreither K."/>
        </authorList>
    </citation>
    <scope>NUCLEOTIDE SEQUENCE [LARGE SCALE GENOMIC DNA]</scope>
    <source>
        <strain evidence="3 4">DSM 27192</strain>
    </source>
</reference>
<accession>A0A427YG04</accession>
<name>A0A427YG04_9TREE</name>
<dbReference type="InterPro" id="IPR011059">
    <property type="entry name" value="Metal-dep_hydrolase_composite"/>
</dbReference>
<dbReference type="Gene3D" id="3.20.20.140">
    <property type="entry name" value="Metal-dependent hydrolases"/>
    <property type="match status" value="1"/>
</dbReference>
<gene>
    <name evidence="3" type="ORF">EHS25_001434</name>
</gene>
<dbReference type="PANTHER" id="PTHR22642:SF2">
    <property type="entry name" value="PROTEIN LONG AFTER FAR-RED 3"/>
    <property type="match status" value="1"/>
</dbReference>
<dbReference type="InterPro" id="IPR013108">
    <property type="entry name" value="Amidohydro_3"/>
</dbReference>
<dbReference type="OrthoDB" id="3501663at2759"/>